<feature type="non-terminal residue" evidence="1">
    <location>
        <position position="90"/>
    </location>
</feature>
<evidence type="ECO:0000313" key="1">
    <source>
        <dbReference type="EMBL" id="GFT75495.1"/>
    </source>
</evidence>
<accession>A0A8X6PQ65</accession>
<dbReference type="EMBL" id="BMAW01021925">
    <property type="protein sequence ID" value="GFT75495.1"/>
    <property type="molecule type" value="Genomic_DNA"/>
</dbReference>
<gene>
    <name evidence="1" type="ORF">NPIL_550851</name>
</gene>
<proteinExistence type="predicted"/>
<evidence type="ECO:0000313" key="2">
    <source>
        <dbReference type="Proteomes" id="UP000887013"/>
    </source>
</evidence>
<dbReference type="AlphaFoldDB" id="A0A8X6PQ65"/>
<reference evidence="1" key="1">
    <citation type="submission" date="2020-08" db="EMBL/GenBank/DDBJ databases">
        <title>Multicomponent nature underlies the extraordinary mechanical properties of spider dragline silk.</title>
        <authorList>
            <person name="Kono N."/>
            <person name="Nakamura H."/>
            <person name="Mori M."/>
            <person name="Yoshida Y."/>
            <person name="Ohtoshi R."/>
            <person name="Malay A.D."/>
            <person name="Moran D.A.P."/>
            <person name="Tomita M."/>
            <person name="Numata K."/>
            <person name="Arakawa K."/>
        </authorList>
    </citation>
    <scope>NUCLEOTIDE SEQUENCE</scope>
</reference>
<name>A0A8X6PQ65_NEPPI</name>
<keyword evidence="2" id="KW-1185">Reference proteome</keyword>
<sequence length="90" mass="10432">MVTNTTPHRQNRKEKIQTLYANVQKLSPCRNKGNKLRAMFKDSDSKPVEKHLEMRRHPSETGNKIPIVRASYTYLNDQAAETGHYTYIKG</sequence>
<protein>
    <submittedName>
        <fullName evidence="1">Uncharacterized protein</fullName>
    </submittedName>
</protein>
<organism evidence="1 2">
    <name type="scientific">Nephila pilipes</name>
    <name type="common">Giant wood spider</name>
    <name type="synonym">Nephila maculata</name>
    <dbReference type="NCBI Taxonomy" id="299642"/>
    <lineage>
        <taxon>Eukaryota</taxon>
        <taxon>Metazoa</taxon>
        <taxon>Ecdysozoa</taxon>
        <taxon>Arthropoda</taxon>
        <taxon>Chelicerata</taxon>
        <taxon>Arachnida</taxon>
        <taxon>Araneae</taxon>
        <taxon>Araneomorphae</taxon>
        <taxon>Entelegynae</taxon>
        <taxon>Araneoidea</taxon>
        <taxon>Nephilidae</taxon>
        <taxon>Nephila</taxon>
    </lineage>
</organism>
<comment type="caution">
    <text evidence="1">The sequence shown here is derived from an EMBL/GenBank/DDBJ whole genome shotgun (WGS) entry which is preliminary data.</text>
</comment>
<dbReference type="Proteomes" id="UP000887013">
    <property type="component" value="Unassembled WGS sequence"/>
</dbReference>